<dbReference type="GO" id="GO:0015421">
    <property type="term" value="F:ABC-type oligopeptide transporter activity"/>
    <property type="evidence" value="ECO:0007669"/>
    <property type="project" value="TreeGrafter"/>
</dbReference>
<dbReference type="AlphaFoldDB" id="A0AAD7U9M3"/>
<keyword evidence="7" id="KW-0863">Zinc-finger</keyword>
<dbReference type="PANTHER" id="PTHR43394:SF5">
    <property type="entry name" value="ABC TRANSPORTER B FAMILY"/>
    <property type="match status" value="1"/>
</dbReference>
<dbReference type="InterPro" id="IPR027417">
    <property type="entry name" value="P-loop_NTPase"/>
</dbReference>
<evidence type="ECO:0000256" key="5">
    <source>
        <dbReference type="ARBA" id="ARBA00022737"/>
    </source>
</evidence>
<feature type="domain" description="ABC transporter" evidence="14">
    <location>
        <begin position="623"/>
        <end position="861"/>
    </location>
</feature>
<keyword evidence="6" id="KW-0547">Nucleotide-binding</keyword>
<keyword evidence="3 13" id="KW-0812">Transmembrane</keyword>
<dbReference type="InterPro" id="IPR004146">
    <property type="entry name" value="DC1"/>
</dbReference>
<keyword evidence="5" id="KW-0677">Repeat</keyword>
<reference evidence="16" key="1">
    <citation type="submission" date="2023-01" db="EMBL/GenBank/DDBJ databases">
        <title>Metagenome sequencing of chrysophaentin producing Chrysophaeum taylorii.</title>
        <authorList>
            <person name="Davison J."/>
            <person name="Bewley C."/>
        </authorList>
    </citation>
    <scope>NUCLEOTIDE SEQUENCE</scope>
    <source>
        <strain evidence="16">NIES-1699</strain>
    </source>
</reference>
<dbReference type="GO" id="GO:0005743">
    <property type="term" value="C:mitochondrial inner membrane"/>
    <property type="evidence" value="ECO:0007669"/>
    <property type="project" value="TreeGrafter"/>
</dbReference>
<feature type="transmembrane region" description="Helical" evidence="13">
    <location>
        <begin position="419"/>
        <end position="440"/>
    </location>
</feature>
<dbReference type="InterPro" id="IPR011527">
    <property type="entry name" value="ABC1_TM_dom"/>
</dbReference>
<dbReference type="SMART" id="SM00382">
    <property type="entry name" value="AAA"/>
    <property type="match status" value="1"/>
</dbReference>
<dbReference type="InterPro" id="IPR003593">
    <property type="entry name" value="AAA+_ATPase"/>
</dbReference>
<feature type="region of interest" description="Disordered" evidence="12">
    <location>
        <begin position="231"/>
        <end position="265"/>
    </location>
</feature>
<feature type="transmembrane region" description="Helical" evidence="13">
    <location>
        <begin position="111"/>
        <end position="129"/>
    </location>
</feature>
<dbReference type="InterPro" id="IPR046349">
    <property type="entry name" value="C1-like_sf"/>
</dbReference>
<gene>
    <name evidence="16" type="ORF">CTAYLR_006089</name>
</gene>
<evidence type="ECO:0000313" key="17">
    <source>
        <dbReference type="Proteomes" id="UP001230188"/>
    </source>
</evidence>
<evidence type="ECO:0000256" key="10">
    <source>
        <dbReference type="ARBA" id="ARBA00022989"/>
    </source>
</evidence>
<comment type="caution">
    <text evidence="16">The sequence shown here is derived from an EMBL/GenBank/DDBJ whole genome shotgun (WGS) entry which is preliminary data.</text>
</comment>
<dbReference type="GO" id="GO:0005524">
    <property type="term" value="F:ATP binding"/>
    <property type="evidence" value="ECO:0007669"/>
    <property type="project" value="UniProtKB-KW"/>
</dbReference>
<dbReference type="GO" id="GO:0090374">
    <property type="term" value="P:oligopeptide export from mitochondrion"/>
    <property type="evidence" value="ECO:0007669"/>
    <property type="project" value="TreeGrafter"/>
</dbReference>
<feature type="transmembrane region" description="Helical" evidence="13">
    <location>
        <begin position="141"/>
        <end position="162"/>
    </location>
</feature>
<dbReference type="Pfam" id="PF00005">
    <property type="entry name" value="ABC_tran"/>
    <property type="match status" value="1"/>
</dbReference>
<keyword evidence="11 13" id="KW-0472">Membrane</keyword>
<keyword evidence="4" id="KW-0479">Metal-binding</keyword>
<dbReference type="Proteomes" id="UP001230188">
    <property type="component" value="Unassembled WGS sequence"/>
</dbReference>
<keyword evidence="17" id="KW-1185">Reference proteome</keyword>
<dbReference type="Gene3D" id="3.40.50.300">
    <property type="entry name" value="P-loop containing nucleotide triphosphate hydrolases"/>
    <property type="match status" value="1"/>
</dbReference>
<dbReference type="EMBL" id="JAQMWT010000479">
    <property type="protein sequence ID" value="KAJ8600755.1"/>
    <property type="molecule type" value="Genomic_DNA"/>
</dbReference>
<dbReference type="FunFam" id="3.40.50.300:FF:000836">
    <property type="entry name" value="ABC transporter B family member 25"/>
    <property type="match status" value="1"/>
</dbReference>
<comment type="subcellular location">
    <subcellularLocation>
        <location evidence="1">Membrane</location>
        <topology evidence="1">Multi-pass membrane protein</topology>
    </subcellularLocation>
</comment>
<dbReference type="SUPFAM" id="SSF90123">
    <property type="entry name" value="ABC transporter transmembrane region"/>
    <property type="match status" value="1"/>
</dbReference>
<feature type="transmembrane region" description="Helical" evidence="13">
    <location>
        <begin position="345"/>
        <end position="364"/>
    </location>
</feature>
<name>A0AAD7U9M3_9STRA</name>
<accession>A0AAD7U9M3</accession>
<dbReference type="Gene3D" id="1.20.1560.10">
    <property type="entry name" value="ABC transporter type 1, transmembrane domain"/>
    <property type="match status" value="1"/>
</dbReference>
<dbReference type="Pfam" id="PF03107">
    <property type="entry name" value="C1_2"/>
    <property type="match status" value="1"/>
</dbReference>
<dbReference type="InterPro" id="IPR017871">
    <property type="entry name" value="ABC_transporter-like_CS"/>
</dbReference>
<dbReference type="SUPFAM" id="SSF52540">
    <property type="entry name" value="P-loop containing nucleoside triphosphate hydrolases"/>
    <property type="match status" value="1"/>
</dbReference>
<dbReference type="InterPro" id="IPR036640">
    <property type="entry name" value="ABC1_TM_sf"/>
</dbReference>
<evidence type="ECO:0000256" key="7">
    <source>
        <dbReference type="ARBA" id="ARBA00022771"/>
    </source>
</evidence>
<evidence type="ECO:0000256" key="9">
    <source>
        <dbReference type="ARBA" id="ARBA00022840"/>
    </source>
</evidence>
<evidence type="ECO:0000313" key="16">
    <source>
        <dbReference type="EMBL" id="KAJ8600755.1"/>
    </source>
</evidence>
<dbReference type="FunFam" id="1.20.1560.10:FF:000215">
    <property type="entry name" value="ABC transporter B family member 4"/>
    <property type="match status" value="1"/>
</dbReference>
<evidence type="ECO:0000256" key="13">
    <source>
        <dbReference type="SAM" id="Phobius"/>
    </source>
</evidence>
<dbReference type="InterPro" id="IPR003439">
    <property type="entry name" value="ABC_transporter-like_ATP-bd"/>
</dbReference>
<evidence type="ECO:0000256" key="8">
    <source>
        <dbReference type="ARBA" id="ARBA00022833"/>
    </source>
</evidence>
<dbReference type="InterPro" id="IPR043145">
    <property type="entry name" value="Znf_ZZ_sf"/>
</dbReference>
<dbReference type="Pfam" id="PF00664">
    <property type="entry name" value="ABC_membrane"/>
    <property type="match status" value="1"/>
</dbReference>
<dbReference type="PROSITE" id="PS50893">
    <property type="entry name" value="ABC_TRANSPORTER_2"/>
    <property type="match status" value="1"/>
</dbReference>
<keyword evidence="8" id="KW-0862">Zinc</keyword>
<dbReference type="SUPFAM" id="SSF57889">
    <property type="entry name" value="Cysteine-rich domain"/>
    <property type="match status" value="1"/>
</dbReference>
<evidence type="ECO:0000256" key="1">
    <source>
        <dbReference type="ARBA" id="ARBA00004141"/>
    </source>
</evidence>
<feature type="domain" description="ABC transmembrane type-1" evidence="15">
    <location>
        <begin position="306"/>
        <end position="589"/>
    </location>
</feature>
<dbReference type="Gene3D" id="3.30.60.90">
    <property type="match status" value="1"/>
</dbReference>
<dbReference type="InterPro" id="IPR039421">
    <property type="entry name" value="Type_1_exporter"/>
</dbReference>
<feature type="transmembrane region" description="Helical" evidence="13">
    <location>
        <begin position="302"/>
        <end position="325"/>
    </location>
</feature>
<dbReference type="PANTHER" id="PTHR43394">
    <property type="entry name" value="ATP-DEPENDENT PERMEASE MDL1, MITOCHONDRIAL"/>
    <property type="match status" value="1"/>
</dbReference>
<feature type="transmembrane region" description="Helical" evidence="13">
    <location>
        <begin position="55"/>
        <end position="78"/>
    </location>
</feature>
<protein>
    <submittedName>
        <fullName evidence="16">Uncharacterized protein</fullName>
    </submittedName>
</protein>
<proteinExistence type="predicted"/>
<sequence>MGRSQDPSRPTRIVVCVVGIILALDVGLAVGLAYLVDDKKKKISFSMRQDVNDLVGLALARTVVLPSLGFLAYSLWWLRTRAPEGYRALEDRDDVEALSKSKAAADFRRDVALAFLFVASSVCQGYIGVKMCLFDYDHRDTRVLAALMGATTVLVNVEAWLLSNLVRLRTRLLTTRVPSLHKHPLALAASTNNWCDVCDQRITDAYMWRCNACNFDACQKCYARAISSSATGLNNTDPSSSSSSFSRGGGGVSSREESVPLAEINRPAFPRPSPSRLLVETESEITSTEILRRTARLVAPDWALVAIALACVFAAGATGLALPSFQGRIIDSVYACNRRQFRRRLVLYLAFSIGAAVTSSLRAFCFQATGRRLACALRNRLYAAIVRQDVAFFDNVASGTLTSRLTQDVNQMTMPLTTLLGTLTSSLIQLCGGVAMAFYTSWRLSMLAFTTVGPIMHITQAYAAWSREQNRKILSHLGEANAVATESLANIRTVKSAGTDAFEIDRFEQHTIAARDRGVVDAALSSSTQLINNVLDYGAGWLILFYGGALAMRDGSGLSAGSLVTYQLYFTKIQTSYNSLISLLSSFTRASGAAQRVLGILAALPTVDPDAGRRLLDPPRGALDFEDVHFAYESRPDKFVLRNFTLSVPAGTTLAMVGRSGSGKSTALNLALRFYDAQRGAVRLDGVPLAELNMRDFRRYCGVVAQSTELFDTTIAANIKYGTPDVSDAEVVAAARAALAHDFIVDFPNQYATRIGERGVRISGGQRQRLAIARAFLRRPKILLLDEATSALDAESEAKVQQSLDALISRGGSTVMLVAHRLSTVRNADAIAVLSDGHIVELGNHDHLMARPDGIYKMLVTRQLEASANALEDSHVDSAATEVDRLLLDQRKSQKAVR</sequence>
<dbReference type="PROSITE" id="PS50929">
    <property type="entry name" value="ABC_TM1F"/>
    <property type="match status" value="1"/>
</dbReference>
<dbReference type="GO" id="GO:0008270">
    <property type="term" value="F:zinc ion binding"/>
    <property type="evidence" value="ECO:0007669"/>
    <property type="project" value="UniProtKB-KW"/>
</dbReference>
<evidence type="ECO:0000256" key="2">
    <source>
        <dbReference type="ARBA" id="ARBA00022448"/>
    </source>
</evidence>
<feature type="transmembrane region" description="Helical" evidence="13">
    <location>
        <begin position="12"/>
        <end position="35"/>
    </location>
</feature>
<evidence type="ECO:0000259" key="15">
    <source>
        <dbReference type="PROSITE" id="PS50929"/>
    </source>
</evidence>
<organism evidence="16 17">
    <name type="scientific">Chrysophaeum taylorii</name>
    <dbReference type="NCBI Taxonomy" id="2483200"/>
    <lineage>
        <taxon>Eukaryota</taxon>
        <taxon>Sar</taxon>
        <taxon>Stramenopiles</taxon>
        <taxon>Ochrophyta</taxon>
        <taxon>Pelagophyceae</taxon>
        <taxon>Pelagomonadales</taxon>
        <taxon>Pelagomonadaceae</taxon>
        <taxon>Chrysophaeum</taxon>
    </lineage>
</organism>
<keyword evidence="2" id="KW-0813">Transport</keyword>
<evidence type="ECO:0000256" key="11">
    <source>
        <dbReference type="ARBA" id="ARBA00023136"/>
    </source>
</evidence>
<evidence type="ECO:0000256" key="3">
    <source>
        <dbReference type="ARBA" id="ARBA00022692"/>
    </source>
</evidence>
<keyword evidence="9" id="KW-0067">ATP-binding</keyword>
<evidence type="ECO:0000256" key="12">
    <source>
        <dbReference type="SAM" id="MobiDB-lite"/>
    </source>
</evidence>
<dbReference type="PROSITE" id="PS00211">
    <property type="entry name" value="ABC_TRANSPORTER_1"/>
    <property type="match status" value="1"/>
</dbReference>
<dbReference type="CDD" id="cd18572">
    <property type="entry name" value="ABC_6TM_TAP"/>
    <property type="match status" value="1"/>
</dbReference>
<evidence type="ECO:0000259" key="14">
    <source>
        <dbReference type="PROSITE" id="PS50893"/>
    </source>
</evidence>
<dbReference type="GO" id="GO:0016887">
    <property type="term" value="F:ATP hydrolysis activity"/>
    <property type="evidence" value="ECO:0007669"/>
    <property type="project" value="InterPro"/>
</dbReference>
<keyword evidence="10 13" id="KW-1133">Transmembrane helix</keyword>
<evidence type="ECO:0000256" key="6">
    <source>
        <dbReference type="ARBA" id="ARBA00022741"/>
    </source>
</evidence>
<evidence type="ECO:0000256" key="4">
    <source>
        <dbReference type="ARBA" id="ARBA00022723"/>
    </source>
</evidence>